<dbReference type="SUPFAM" id="SSF55781">
    <property type="entry name" value="GAF domain-like"/>
    <property type="match status" value="1"/>
</dbReference>
<dbReference type="Proteomes" id="UP000238362">
    <property type="component" value="Unassembled WGS sequence"/>
</dbReference>
<evidence type="ECO:0000259" key="6">
    <source>
        <dbReference type="PROSITE" id="PS50921"/>
    </source>
</evidence>
<dbReference type="Pfam" id="PF03861">
    <property type="entry name" value="ANTAR"/>
    <property type="match status" value="1"/>
</dbReference>
<dbReference type="SMART" id="SM01012">
    <property type="entry name" value="ANTAR"/>
    <property type="match status" value="1"/>
</dbReference>
<dbReference type="SUPFAM" id="SSF52172">
    <property type="entry name" value="CheY-like"/>
    <property type="match status" value="1"/>
</dbReference>
<dbReference type="InterPro" id="IPR003018">
    <property type="entry name" value="GAF"/>
</dbReference>
<dbReference type="InterPro" id="IPR036388">
    <property type="entry name" value="WH-like_DNA-bd_sf"/>
</dbReference>
<evidence type="ECO:0000256" key="5">
    <source>
        <dbReference type="SAM" id="MobiDB-lite"/>
    </source>
</evidence>
<keyword evidence="8" id="KW-1185">Reference proteome</keyword>
<keyword evidence="3" id="KW-0805">Transcription regulation</keyword>
<dbReference type="Pfam" id="PF13185">
    <property type="entry name" value="GAF_2"/>
    <property type="match status" value="1"/>
</dbReference>
<evidence type="ECO:0000313" key="7">
    <source>
        <dbReference type="EMBL" id="PRX45423.1"/>
    </source>
</evidence>
<proteinExistence type="predicted"/>
<accession>A0A2T0LQ03</accession>
<feature type="compositionally biased region" description="Basic and acidic residues" evidence="5">
    <location>
        <begin position="1"/>
        <end position="12"/>
    </location>
</feature>
<protein>
    <submittedName>
        <fullName evidence="7">ANTAR domain-containing protein</fullName>
    </submittedName>
</protein>
<sequence length="256" mass="27575">MKSGIPERDGHRAFGSPSYRTPDPVTREFVRLAERLLGARTVGDVLKHLVGTAASVVPEADLVSVTLRTPSGNFVTPVHTDELAVRLDELQYRFDEGPCVDATRVPGEGLVYQADSATCAAWPRWGPAAAELGVRSVLAAGLFPLGTPPWYGALNLYSFRANGLDAVDRDIAMLLAAHAATALQTTDAATAAELKAAQLREALHSRDVIGQAKGILMERRGVDADEAFKILREASQHLNMKLTEVAGMLAEHREEI</sequence>
<dbReference type="AlphaFoldDB" id="A0A2T0LQ03"/>
<keyword evidence="1" id="KW-0808">Transferase</keyword>
<name>A0A2T0LQ03_9PSEU</name>
<dbReference type="PIRSF" id="PIRSF036625">
    <property type="entry name" value="GAF_ANTAR"/>
    <property type="match status" value="1"/>
</dbReference>
<dbReference type="EMBL" id="PVNH01000009">
    <property type="protein sequence ID" value="PRX45423.1"/>
    <property type="molecule type" value="Genomic_DNA"/>
</dbReference>
<gene>
    <name evidence="7" type="ORF">B0I33_10986</name>
</gene>
<reference evidence="7 8" key="1">
    <citation type="submission" date="2018-03" db="EMBL/GenBank/DDBJ databases">
        <title>Genomic Encyclopedia of Type Strains, Phase III (KMG-III): the genomes of soil and plant-associated and newly described type strains.</title>
        <authorList>
            <person name="Whitman W."/>
        </authorList>
    </citation>
    <scope>NUCLEOTIDE SEQUENCE [LARGE SCALE GENOMIC DNA]</scope>
    <source>
        <strain evidence="7 8">CGMCC 4.7125</strain>
    </source>
</reference>
<dbReference type="InterPro" id="IPR005561">
    <property type="entry name" value="ANTAR"/>
</dbReference>
<comment type="caution">
    <text evidence="7">The sequence shown here is derived from an EMBL/GenBank/DDBJ whole genome shotgun (WGS) entry which is preliminary data.</text>
</comment>
<dbReference type="OrthoDB" id="4629915at2"/>
<evidence type="ECO:0000256" key="4">
    <source>
        <dbReference type="ARBA" id="ARBA00023163"/>
    </source>
</evidence>
<dbReference type="RefSeq" id="WP_106180637.1">
    <property type="nucleotide sequence ID" value="NZ_PVNH01000009.1"/>
</dbReference>
<dbReference type="Gene3D" id="1.10.10.10">
    <property type="entry name" value="Winged helix-like DNA-binding domain superfamily/Winged helix DNA-binding domain"/>
    <property type="match status" value="1"/>
</dbReference>
<feature type="region of interest" description="Disordered" evidence="5">
    <location>
        <begin position="1"/>
        <end position="20"/>
    </location>
</feature>
<feature type="domain" description="ANTAR" evidence="6">
    <location>
        <begin position="189"/>
        <end position="250"/>
    </location>
</feature>
<dbReference type="InterPro" id="IPR011006">
    <property type="entry name" value="CheY-like_superfamily"/>
</dbReference>
<organism evidence="7 8">
    <name type="scientific">Prauserella shujinwangii</name>
    <dbReference type="NCBI Taxonomy" id="1453103"/>
    <lineage>
        <taxon>Bacteria</taxon>
        <taxon>Bacillati</taxon>
        <taxon>Actinomycetota</taxon>
        <taxon>Actinomycetes</taxon>
        <taxon>Pseudonocardiales</taxon>
        <taxon>Pseudonocardiaceae</taxon>
        <taxon>Prauserella</taxon>
    </lineage>
</organism>
<keyword evidence="2" id="KW-0418">Kinase</keyword>
<keyword evidence="4" id="KW-0804">Transcription</keyword>
<dbReference type="InterPro" id="IPR012074">
    <property type="entry name" value="GAF_ANTAR"/>
</dbReference>
<evidence type="ECO:0000256" key="2">
    <source>
        <dbReference type="ARBA" id="ARBA00022777"/>
    </source>
</evidence>
<evidence type="ECO:0000256" key="1">
    <source>
        <dbReference type="ARBA" id="ARBA00022679"/>
    </source>
</evidence>
<dbReference type="InterPro" id="IPR029016">
    <property type="entry name" value="GAF-like_dom_sf"/>
</dbReference>
<evidence type="ECO:0000313" key="8">
    <source>
        <dbReference type="Proteomes" id="UP000238362"/>
    </source>
</evidence>
<evidence type="ECO:0000256" key="3">
    <source>
        <dbReference type="ARBA" id="ARBA00023015"/>
    </source>
</evidence>
<dbReference type="Gene3D" id="3.30.450.40">
    <property type="match status" value="1"/>
</dbReference>
<dbReference type="GO" id="GO:0003723">
    <property type="term" value="F:RNA binding"/>
    <property type="evidence" value="ECO:0007669"/>
    <property type="project" value="InterPro"/>
</dbReference>
<dbReference type="PROSITE" id="PS50921">
    <property type="entry name" value="ANTAR"/>
    <property type="match status" value="1"/>
</dbReference>
<dbReference type="GO" id="GO:0016301">
    <property type="term" value="F:kinase activity"/>
    <property type="evidence" value="ECO:0007669"/>
    <property type="project" value="UniProtKB-KW"/>
</dbReference>